<feature type="region of interest" description="Disordered" evidence="1">
    <location>
        <begin position="289"/>
        <end position="310"/>
    </location>
</feature>
<keyword evidence="3" id="KW-1185">Reference proteome</keyword>
<organism evidence="2 3">
    <name type="scientific">Calocera viscosa (strain TUFC12733)</name>
    <dbReference type="NCBI Taxonomy" id="1330018"/>
    <lineage>
        <taxon>Eukaryota</taxon>
        <taxon>Fungi</taxon>
        <taxon>Dikarya</taxon>
        <taxon>Basidiomycota</taxon>
        <taxon>Agaricomycotina</taxon>
        <taxon>Dacrymycetes</taxon>
        <taxon>Dacrymycetales</taxon>
        <taxon>Dacrymycetaceae</taxon>
        <taxon>Calocera</taxon>
    </lineage>
</organism>
<gene>
    <name evidence="2" type="ORF">CALVIDRAFT_110332</name>
</gene>
<evidence type="ECO:0000313" key="3">
    <source>
        <dbReference type="Proteomes" id="UP000076738"/>
    </source>
</evidence>
<proteinExistence type="predicted"/>
<evidence type="ECO:0000313" key="2">
    <source>
        <dbReference type="EMBL" id="KZO96687.1"/>
    </source>
</evidence>
<dbReference type="Proteomes" id="UP000076738">
    <property type="component" value="Unassembled WGS sequence"/>
</dbReference>
<name>A0A167MGG1_CALVF</name>
<reference evidence="2 3" key="1">
    <citation type="journal article" date="2016" name="Mol. Biol. Evol.">
        <title>Comparative Genomics of Early-Diverging Mushroom-Forming Fungi Provides Insights into the Origins of Lignocellulose Decay Capabilities.</title>
        <authorList>
            <person name="Nagy L.G."/>
            <person name="Riley R."/>
            <person name="Tritt A."/>
            <person name="Adam C."/>
            <person name="Daum C."/>
            <person name="Floudas D."/>
            <person name="Sun H."/>
            <person name="Yadav J.S."/>
            <person name="Pangilinan J."/>
            <person name="Larsson K.H."/>
            <person name="Matsuura K."/>
            <person name="Barry K."/>
            <person name="Labutti K."/>
            <person name="Kuo R."/>
            <person name="Ohm R.A."/>
            <person name="Bhattacharya S.S."/>
            <person name="Shirouzu T."/>
            <person name="Yoshinaga Y."/>
            <person name="Martin F.M."/>
            <person name="Grigoriev I.V."/>
            <person name="Hibbett D.S."/>
        </authorList>
    </citation>
    <scope>NUCLEOTIDE SEQUENCE [LARGE SCALE GENOMIC DNA]</scope>
    <source>
        <strain evidence="2 3">TUFC12733</strain>
    </source>
</reference>
<dbReference type="AlphaFoldDB" id="A0A167MGG1"/>
<accession>A0A167MGG1</accession>
<evidence type="ECO:0000256" key="1">
    <source>
        <dbReference type="SAM" id="MobiDB-lite"/>
    </source>
</evidence>
<sequence length="310" mass="34416">MVFEQMQAIRRQSHTRRCRRLRYVSRDVERVLRSALILAPFWLAAARALLSFLPGAGCSWQKLYKNNSLALFSCSLQHRDARAAYCLRPRPTRVIRAAWWGSVRLRPLSPPRNDACRPAPAGPGPREHTVSFLSFPNDLPKQYDSSASSTPPPHLVSPGLTTPLRFVARCAIIYASPDRVTPFLRSRAALLSPFGILSHLGASRYYTNTKNPIQFPHPSRCVAPSAPPSRTHLAGGSFDHSMNIPIVPTSSPRYARSRPRRCFFSGTQIPALNECGSLRASGPVRLSRASAGHRGRHIMNGSPLRTSMPH</sequence>
<dbReference type="EMBL" id="KV417283">
    <property type="protein sequence ID" value="KZO96687.1"/>
    <property type="molecule type" value="Genomic_DNA"/>
</dbReference>
<protein>
    <submittedName>
        <fullName evidence="2">Uncharacterized protein</fullName>
    </submittedName>
</protein>